<organism evidence="1 2">
    <name type="scientific">Brucella anthropi</name>
    <name type="common">Ochrobactrum anthropi</name>
    <dbReference type="NCBI Taxonomy" id="529"/>
    <lineage>
        <taxon>Bacteria</taxon>
        <taxon>Pseudomonadati</taxon>
        <taxon>Pseudomonadota</taxon>
        <taxon>Alphaproteobacteria</taxon>
        <taxon>Hyphomicrobiales</taxon>
        <taxon>Brucellaceae</taxon>
        <taxon>Brucella/Ochrobactrum group</taxon>
        <taxon>Brucella</taxon>
    </lineage>
</organism>
<dbReference type="RefSeq" id="WP_151663325.1">
    <property type="nucleotide sequence ID" value="NZ_WBWS01000006.1"/>
</dbReference>
<reference evidence="1 2" key="1">
    <citation type="submission" date="2019-09" db="EMBL/GenBank/DDBJ databases">
        <title>Taxonomic organization of the family Brucellaceae based on a phylogenomic approach.</title>
        <authorList>
            <person name="Leclercq S."/>
            <person name="Cloeckaert A."/>
            <person name="Zygmunt M.S."/>
        </authorList>
    </citation>
    <scope>NUCLEOTIDE SEQUENCE [LARGE SCALE GENOMIC DNA]</scope>
    <source>
        <strain evidence="1 2">LMG 3313</strain>
    </source>
</reference>
<evidence type="ECO:0000313" key="1">
    <source>
        <dbReference type="EMBL" id="KAB2772145.1"/>
    </source>
</evidence>
<comment type="caution">
    <text evidence="1">The sequence shown here is derived from an EMBL/GenBank/DDBJ whole genome shotgun (WGS) entry which is preliminary data.</text>
</comment>
<evidence type="ECO:0000313" key="2">
    <source>
        <dbReference type="Proteomes" id="UP000481876"/>
    </source>
</evidence>
<dbReference type="Proteomes" id="UP000481876">
    <property type="component" value="Unassembled WGS sequence"/>
</dbReference>
<dbReference type="AlphaFoldDB" id="A0A6L3Z7J6"/>
<accession>A0A6L3Z7J6</accession>
<sequence>MLSHCLRDMRTELEKVSFRSGTTVEFSAAEIQSYILALITYERMVRQMEKQLSARPAAQHASCDILTFPPRTLNRPQLTIIHGGGGDVA</sequence>
<gene>
    <name evidence="1" type="ORF">F9L04_07485</name>
</gene>
<dbReference type="EMBL" id="WBWS01000006">
    <property type="protein sequence ID" value="KAB2772145.1"/>
    <property type="molecule type" value="Genomic_DNA"/>
</dbReference>
<name>A0A6L3Z7J6_BRUAN</name>
<proteinExistence type="predicted"/>
<protein>
    <submittedName>
        <fullName evidence="1">Uncharacterized protein</fullName>
    </submittedName>
</protein>